<proteinExistence type="inferred from homology"/>
<dbReference type="UniPathway" id="UPA00219"/>
<keyword evidence="2 10" id="KW-1003">Cell membrane</keyword>
<dbReference type="GO" id="GO:0009252">
    <property type="term" value="P:peptidoglycan biosynthetic process"/>
    <property type="evidence" value="ECO:0007669"/>
    <property type="project" value="UniProtKB-UniRule"/>
</dbReference>
<keyword evidence="4 10" id="KW-0133">Cell shape</keyword>
<keyword evidence="5 10" id="KW-0573">Peptidoglycan synthesis</keyword>
<keyword evidence="3 10" id="KW-0812">Transmembrane</keyword>
<dbReference type="GO" id="GO:0008360">
    <property type="term" value="P:regulation of cell shape"/>
    <property type="evidence" value="ECO:0007669"/>
    <property type="project" value="UniProtKB-UniRule"/>
</dbReference>
<evidence type="ECO:0000256" key="4">
    <source>
        <dbReference type="ARBA" id="ARBA00022960"/>
    </source>
</evidence>
<evidence type="ECO:0000256" key="10">
    <source>
        <dbReference type="HAMAP-Rule" id="MF_02078"/>
    </source>
</evidence>
<dbReference type="NCBIfam" id="TIGR01695">
    <property type="entry name" value="murJ_mviN"/>
    <property type="match status" value="1"/>
</dbReference>
<feature type="transmembrane region" description="Helical" evidence="10">
    <location>
        <begin position="412"/>
        <end position="432"/>
    </location>
</feature>
<dbReference type="EMBL" id="JAAKYA010000079">
    <property type="protein sequence ID" value="NGO40054.1"/>
    <property type="molecule type" value="Genomic_DNA"/>
</dbReference>
<evidence type="ECO:0000256" key="3">
    <source>
        <dbReference type="ARBA" id="ARBA00022692"/>
    </source>
</evidence>
<dbReference type="AlphaFoldDB" id="A0A6M1RXJ7"/>
<feature type="transmembrane region" description="Helical" evidence="10">
    <location>
        <begin position="229"/>
        <end position="257"/>
    </location>
</feature>
<feature type="transmembrane region" description="Helical" evidence="10">
    <location>
        <begin position="277"/>
        <end position="297"/>
    </location>
</feature>
<name>A0A6M1RXJ7_9BACT</name>
<keyword evidence="13" id="KW-1185">Reference proteome</keyword>
<comment type="function">
    <text evidence="8 10 11">Involved in peptidoglycan biosynthesis. Transports lipid-linked peptidoglycan precursors from the inner to the outer leaflet of the cytoplasmic membrane.</text>
</comment>
<feature type="transmembrane region" description="Helical" evidence="10">
    <location>
        <begin position="151"/>
        <end position="174"/>
    </location>
</feature>
<evidence type="ECO:0000256" key="5">
    <source>
        <dbReference type="ARBA" id="ARBA00022984"/>
    </source>
</evidence>
<dbReference type="GO" id="GO:0015648">
    <property type="term" value="F:lipid-linked peptidoglycan transporter activity"/>
    <property type="evidence" value="ECO:0007669"/>
    <property type="project" value="UniProtKB-UniRule"/>
</dbReference>
<evidence type="ECO:0000256" key="7">
    <source>
        <dbReference type="ARBA" id="ARBA00023136"/>
    </source>
</evidence>
<dbReference type="PRINTS" id="PR01806">
    <property type="entry name" value="VIRFACTRMVIN"/>
</dbReference>
<keyword evidence="10 11" id="KW-0813">Transport</keyword>
<feature type="transmembrane region" description="Helical" evidence="10">
    <location>
        <begin position="123"/>
        <end position="144"/>
    </location>
</feature>
<keyword evidence="6 10" id="KW-1133">Transmembrane helix</keyword>
<dbReference type="RefSeq" id="WP_165108370.1">
    <property type="nucleotide sequence ID" value="NZ_JAAKYA010000079.1"/>
</dbReference>
<evidence type="ECO:0000256" key="2">
    <source>
        <dbReference type="ARBA" id="ARBA00022475"/>
    </source>
</evidence>
<dbReference type="PANTHER" id="PTHR47019:SF1">
    <property type="entry name" value="LIPID II FLIPPASE MURJ"/>
    <property type="match status" value="1"/>
</dbReference>
<dbReference type="GO" id="GO:0005886">
    <property type="term" value="C:plasma membrane"/>
    <property type="evidence" value="ECO:0007669"/>
    <property type="project" value="UniProtKB-SubCell"/>
</dbReference>
<accession>A0A6M1RXJ7</accession>
<feature type="transmembrane region" description="Helical" evidence="10">
    <location>
        <begin position="481"/>
        <end position="502"/>
    </location>
</feature>
<reference evidence="12 13" key="1">
    <citation type="submission" date="2020-02" db="EMBL/GenBank/DDBJ databases">
        <title>Draft genome sequence of Limisphaera ngatamarikiensis NGM72.4T, a thermophilic Verrucomicrobia grouped in subdivision 3.</title>
        <authorList>
            <person name="Carere C.R."/>
            <person name="Steen J."/>
            <person name="Hugenholtz P."/>
            <person name="Stott M.B."/>
        </authorList>
    </citation>
    <scope>NUCLEOTIDE SEQUENCE [LARGE SCALE GENOMIC DNA]</scope>
    <source>
        <strain evidence="12 13">NGM72.4</strain>
    </source>
</reference>
<evidence type="ECO:0000256" key="9">
    <source>
        <dbReference type="ARBA" id="ARBA00061532"/>
    </source>
</evidence>
<evidence type="ECO:0000256" key="11">
    <source>
        <dbReference type="PIRNR" id="PIRNR002869"/>
    </source>
</evidence>
<dbReference type="Proteomes" id="UP000477311">
    <property type="component" value="Unassembled WGS sequence"/>
</dbReference>
<dbReference type="CDD" id="cd13123">
    <property type="entry name" value="MATE_MurJ_like"/>
    <property type="match status" value="1"/>
</dbReference>
<comment type="caution">
    <text evidence="12">The sequence shown here is derived from an EMBL/GenBank/DDBJ whole genome shotgun (WGS) entry which is preliminary data.</text>
</comment>
<feature type="transmembrane region" description="Helical" evidence="10">
    <location>
        <begin position="352"/>
        <end position="374"/>
    </location>
</feature>
<evidence type="ECO:0000313" key="12">
    <source>
        <dbReference type="EMBL" id="NGO40054.1"/>
    </source>
</evidence>
<feature type="transmembrane region" description="Helical" evidence="10">
    <location>
        <begin position="386"/>
        <end position="406"/>
    </location>
</feature>
<feature type="transmembrane region" description="Helical" evidence="10">
    <location>
        <begin position="186"/>
        <end position="208"/>
    </location>
</feature>
<sequence length="530" mass="58435">MSQLLKSSGAMAVATLTSRILGMVREMVYARFMGDGWVAGAFQVAFTMPNLFRRLLGEGALTAAFIPIFKQKERSGDTRAMWQAANAVISGLIVAAAVIIALVLLGVSLALEIGAWEARVHLMLSLLRIMFPYMLPVCLTAVLMGMLNARGYFFIPAMGATMLNVVMIAFVLWVAPRWGHELHEQIYALAWGVLVAGLAQAAFQWPALHREGFRYQWVPPWRDPTVREVVRRMVPGAIGVAAFHINVMMVQMLGLWVDQPGAPVIAPYNYAVRLMELPQGVFGISVATYLLPTLSGLAASKDWQAFRHSLRHGIGHLLVVNTWAAVMLVVLAEPIIRLLFEGRRFGPDATLRAAWALQFLAPSLVAYSVVNVLARAFYALDDTFTPMRISIVCLTINLALSLLLVFPLRQAGFGLANTMTSALNAALLAYALRKKLRRLDWNELRRAALRLIGIALITAVITGLVWHWTRARWSPETLSVRIGQVFVPAVFGTLAYALLAWAARLPLATEMAALVQSFLSARANPGRMHR</sequence>
<evidence type="ECO:0000313" key="13">
    <source>
        <dbReference type="Proteomes" id="UP000477311"/>
    </source>
</evidence>
<dbReference type="GO" id="GO:0071555">
    <property type="term" value="P:cell wall organization"/>
    <property type="evidence" value="ECO:0007669"/>
    <property type="project" value="UniProtKB-UniRule"/>
</dbReference>
<dbReference type="PIRSF" id="PIRSF002869">
    <property type="entry name" value="MviN"/>
    <property type="match status" value="1"/>
</dbReference>
<dbReference type="InterPro" id="IPR051050">
    <property type="entry name" value="Lipid_II_flippase_MurJ/MviN"/>
</dbReference>
<feature type="transmembrane region" description="Helical" evidence="10">
    <location>
        <begin position="318"/>
        <end position="340"/>
    </location>
</feature>
<feature type="transmembrane region" description="Helical" evidence="10">
    <location>
        <begin position="448"/>
        <end position="469"/>
    </location>
</feature>
<comment type="similarity">
    <text evidence="9 10 11">Belongs to the MurJ/MviN family.</text>
</comment>
<dbReference type="HAMAP" id="MF_02078">
    <property type="entry name" value="MurJ_MviN"/>
    <property type="match status" value="1"/>
</dbReference>
<dbReference type="PANTHER" id="PTHR47019">
    <property type="entry name" value="LIPID II FLIPPASE MURJ"/>
    <property type="match status" value="1"/>
</dbReference>
<keyword evidence="10 11" id="KW-0961">Cell wall biogenesis/degradation</keyword>
<evidence type="ECO:0000256" key="1">
    <source>
        <dbReference type="ARBA" id="ARBA00004651"/>
    </source>
</evidence>
<dbReference type="InterPro" id="IPR004268">
    <property type="entry name" value="MurJ"/>
</dbReference>
<comment type="subcellular location">
    <subcellularLocation>
        <location evidence="1 10">Cell membrane</location>
        <topology evidence="1 10">Multi-pass membrane protein</topology>
    </subcellularLocation>
</comment>
<gene>
    <name evidence="10 12" type="primary">murJ</name>
    <name evidence="12" type="ORF">G4L39_11725</name>
</gene>
<keyword evidence="7 10" id="KW-0472">Membrane</keyword>
<dbReference type="Pfam" id="PF03023">
    <property type="entry name" value="MurJ"/>
    <property type="match status" value="1"/>
</dbReference>
<evidence type="ECO:0000256" key="6">
    <source>
        <dbReference type="ARBA" id="ARBA00022989"/>
    </source>
</evidence>
<dbReference type="GO" id="GO:0034204">
    <property type="term" value="P:lipid translocation"/>
    <property type="evidence" value="ECO:0007669"/>
    <property type="project" value="TreeGrafter"/>
</dbReference>
<protein>
    <recommendedName>
        <fullName evidence="10">Probable lipid II flippase MurJ</fullName>
    </recommendedName>
</protein>
<comment type="pathway">
    <text evidence="10">Cell wall biogenesis; peptidoglycan biosynthesis.</text>
</comment>
<organism evidence="12 13">
    <name type="scientific">Limisphaera ngatamarikiensis</name>
    <dbReference type="NCBI Taxonomy" id="1324935"/>
    <lineage>
        <taxon>Bacteria</taxon>
        <taxon>Pseudomonadati</taxon>
        <taxon>Verrucomicrobiota</taxon>
        <taxon>Verrucomicrobiia</taxon>
        <taxon>Limisphaerales</taxon>
        <taxon>Limisphaeraceae</taxon>
        <taxon>Limisphaera</taxon>
    </lineage>
</organism>
<feature type="transmembrane region" description="Helical" evidence="10">
    <location>
        <begin position="89"/>
        <end position="111"/>
    </location>
</feature>
<evidence type="ECO:0000256" key="8">
    <source>
        <dbReference type="ARBA" id="ARBA00060041"/>
    </source>
</evidence>